<reference evidence="2" key="1">
    <citation type="journal article" date="2023" name="G3 (Bethesda)">
        <title>Genome assembly and association tests identify interacting loci associated with vigor, precocity, and sex in interspecific pistachio rootstocks.</title>
        <authorList>
            <person name="Palmer W."/>
            <person name="Jacygrad E."/>
            <person name="Sagayaradj S."/>
            <person name="Cavanaugh K."/>
            <person name="Han R."/>
            <person name="Bertier L."/>
            <person name="Beede B."/>
            <person name="Kafkas S."/>
            <person name="Golino D."/>
            <person name="Preece J."/>
            <person name="Michelmore R."/>
        </authorList>
    </citation>
    <scope>NUCLEOTIDE SEQUENCE [LARGE SCALE GENOMIC DNA]</scope>
</reference>
<comment type="caution">
    <text evidence="1">The sequence shown here is derived from an EMBL/GenBank/DDBJ whole genome shotgun (WGS) entry which is preliminary data.</text>
</comment>
<keyword evidence="2" id="KW-1185">Reference proteome</keyword>
<dbReference type="Proteomes" id="UP001164250">
    <property type="component" value="Chromosome 13"/>
</dbReference>
<proteinExistence type="predicted"/>
<evidence type="ECO:0000313" key="2">
    <source>
        <dbReference type="Proteomes" id="UP001164250"/>
    </source>
</evidence>
<dbReference type="EMBL" id="CM047909">
    <property type="protein sequence ID" value="KAJ0080215.1"/>
    <property type="molecule type" value="Genomic_DNA"/>
</dbReference>
<organism evidence="1 2">
    <name type="scientific">Pistacia atlantica</name>
    <dbReference type="NCBI Taxonomy" id="434234"/>
    <lineage>
        <taxon>Eukaryota</taxon>
        <taxon>Viridiplantae</taxon>
        <taxon>Streptophyta</taxon>
        <taxon>Embryophyta</taxon>
        <taxon>Tracheophyta</taxon>
        <taxon>Spermatophyta</taxon>
        <taxon>Magnoliopsida</taxon>
        <taxon>eudicotyledons</taxon>
        <taxon>Gunneridae</taxon>
        <taxon>Pentapetalae</taxon>
        <taxon>rosids</taxon>
        <taxon>malvids</taxon>
        <taxon>Sapindales</taxon>
        <taxon>Anacardiaceae</taxon>
        <taxon>Pistacia</taxon>
    </lineage>
</organism>
<gene>
    <name evidence="1" type="ORF">Patl1_23513</name>
</gene>
<protein>
    <submittedName>
        <fullName evidence="1">Uncharacterized protein</fullName>
    </submittedName>
</protein>
<sequence length="80" mass="9357">MGFCRKDKYLWIPQVCVREKRGPTKMKNIALNVDNQIEVKFKDKGQPIEEESIKLSSFLGPLGREIVPYTFSNWRKVLLT</sequence>
<accession>A0ACC0ZZU9</accession>
<evidence type="ECO:0000313" key="1">
    <source>
        <dbReference type="EMBL" id="KAJ0080215.1"/>
    </source>
</evidence>
<name>A0ACC0ZZU9_9ROSI</name>